<dbReference type="SMART" id="SM00768">
    <property type="entry name" value="X8"/>
    <property type="match status" value="1"/>
</dbReference>
<keyword evidence="7" id="KW-0325">Glycoprotein</keyword>
<name>A0A1J7GMT9_LUPAN</name>
<feature type="compositionally biased region" description="Low complexity" evidence="9">
    <location>
        <begin position="212"/>
        <end position="221"/>
    </location>
</feature>
<evidence type="ECO:0000256" key="7">
    <source>
        <dbReference type="ARBA" id="ARBA00023180"/>
    </source>
</evidence>
<feature type="compositionally biased region" description="Pro residues" evidence="9">
    <location>
        <begin position="87"/>
        <end position="104"/>
    </location>
</feature>
<feature type="region of interest" description="Disordered" evidence="9">
    <location>
        <begin position="81"/>
        <end position="242"/>
    </location>
</feature>
<organism evidence="12 13">
    <name type="scientific">Lupinus angustifolius</name>
    <name type="common">Narrow-leaved blue lupine</name>
    <dbReference type="NCBI Taxonomy" id="3871"/>
    <lineage>
        <taxon>Eukaryota</taxon>
        <taxon>Viridiplantae</taxon>
        <taxon>Streptophyta</taxon>
        <taxon>Embryophyta</taxon>
        <taxon>Tracheophyta</taxon>
        <taxon>Spermatophyta</taxon>
        <taxon>Magnoliopsida</taxon>
        <taxon>eudicotyledons</taxon>
        <taxon>Gunneridae</taxon>
        <taxon>Pentapetalae</taxon>
        <taxon>rosids</taxon>
        <taxon>fabids</taxon>
        <taxon>Fabales</taxon>
        <taxon>Fabaceae</taxon>
        <taxon>Papilionoideae</taxon>
        <taxon>50 kb inversion clade</taxon>
        <taxon>genistoids sensu lato</taxon>
        <taxon>core genistoids</taxon>
        <taxon>Genisteae</taxon>
        <taxon>Lupinus</taxon>
    </lineage>
</organism>
<keyword evidence="10" id="KW-0812">Transmembrane</keyword>
<evidence type="ECO:0000313" key="13">
    <source>
        <dbReference type="Proteomes" id="UP000188354"/>
    </source>
</evidence>
<keyword evidence="5 10" id="KW-0472">Membrane</keyword>
<dbReference type="GO" id="GO:0098552">
    <property type="term" value="C:side of membrane"/>
    <property type="evidence" value="ECO:0007669"/>
    <property type="project" value="UniProtKB-KW"/>
</dbReference>
<dbReference type="PANTHER" id="PTHR31044">
    <property type="entry name" value="BETA-1,3 GLUCANASE"/>
    <property type="match status" value="1"/>
</dbReference>
<feature type="compositionally biased region" description="Low complexity" evidence="9">
    <location>
        <begin position="194"/>
        <end position="205"/>
    </location>
</feature>
<evidence type="ECO:0000256" key="4">
    <source>
        <dbReference type="ARBA" id="ARBA00022729"/>
    </source>
</evidence>
<dbReference type="AlphaFoldDB" id="A0A1J7GMT9"/>
<sequence length="324" mass="34660">MDSGAHVLRINVAILYIVLLASTLFPLSDAINLGRAFDEGQKISRSTFIRSWKSLKSLNRLNKYSNFDSYGSPSSLSIPPFNSLAPQPTPETPSPASIYPPYPSLTPTTTPTPTSTYSPIPNPPHNNFEPPSSYGNVNPPPHNNFAPPSSYGNVNPPPQNNFAPPSSYSNVNPPPHNNFAPPSSYGNVNPPPQNNFEPPNSVVNVSPPPPYGNTSPPKHSLSPPPPPPPPSPSPPPHNKRPQSAVWCVAKPTVPDPVVQEAMDYACGCGADCKLIQPNGSCYQPNTLLAHASYAFNSYWQKTKFGGGTCDFGGTAMLVTVDPSK</sequence>
<evidence type="ECO:0000313" key="12">
    <source>
        <dbReference type="EMBL" id="OIW01824.1"/>
    </source>
</evidence>
<evidence type="ECO:0000259" key="11">
    <source>
        <dbReference type="SMART" id="SM00768"/>
    </source>
</evidence>
<comment type="subcellular location">
    <subcellularLocation>
        <location evidence="1">Cell membrane</location>
        <topology evidence="1">Lipid-anchor</topology>
        <topology evidence="1">GPI-anchor</topology>
    </subcellularLocation>
</comment>
<dbReference type="OMA" id="HIWKKHQ"/>
<dbReference type="Gramene" id="OIW01824">
    <property type="protein sequence ID" value="OIW01824"/>
    <property type="gene ID" value="TanjilG_28887"/>
</dbReference>
<feature type="compositionally biased region" description="Pro residues" evidence="9">
    <location>
        <begin position="222"/>
        <end position="236"/>
    </location>
</feature>
<keyword evidence="3" id="KW-0336">GPI-anchor</keyword>
<keyword evidence="8" id="KW-0449">Lipoprotein</keyword>
<dbReference type="Gene3D" id="1.20.58.1040">
    <property type="match status" value="1"/>
</dbReference>
<proteinExistence type="predicted"/>
<dbReference type="Proteomes" id="UP000188354">
    <property type="component" value="Chromosome LG11"/>
</dbReference>
<evidence type="ECO:0000256" key="5">
    <source>
        <dbReference type="ARBA" id="ARBA00023136"/>
    </source>
</evidence>
<dbReference type="InterPro" id="IPR044788">
    <property type="entry name" value="X8_dom_prot"/>
</dbReference>
<dbReference type="PANTHER" id="PTHR31044:SF118">
    <property type="entry name" value="MAJOR POLLEN ALLERGEN OLE E 10-LIKE"/>
    <property type="match status" value="1"/>
</dbReference>
<keyword evidence="4" id="KW-0732">Signal</keyword>
<protein>
    <recommendedName>
        <fullName evidence="11">X8 domain-containing protein</fullName>
    </recommendedName>
</protein>
<accession>A0A1J7GMT9</accession>
<evidence type="ECO:0000256" key="9">
    <source>
        <dbReference type="SAM" id="MobiDB-lite"/>
    </source>
</evidence>
<feature type="domain" description="X8" evidence="11">
    <location>
        <begin position="245"/>
        <end position="323"/>
    </location>
</feature>
<dbReference type="GO" id="GO:0005886">
    <property type="term" value="C:plasma membrane"/>
    <property type="evidence" value="ECO:0007669"/>
    <property type="project" value="UniProtKB-SubCell"/>
</dbReference>
<keyword evidence="10" id="KW-1133">Transmembrane helix</keyword>
<feature type="compositionally biased region" description="Low complexity" evidence="9">
    <location>
        <begin position="105"/>
        <end position="119"/>
    </location>
</feature>
<keyword evidence="13" id="KW-1185">Reference proteome</keyword>
<evidence type="ECO:0000256" key="6">
    <source>
        <dbReference type="ARBA" id="ARBA00023157"/>
    </source>
</evidence>
<dbReference type="GO" id="GO:0009506">
    <property type="term" value="C:plasmodesma"/>
    <property type="evidence" value="ECO:0007669"/>
    <property type="project" value="UniProtKB-ARBA"/>
</dbReference>
<dbReference type="FunFam" id="1.20.58.1040:FF:000001">
    <property type="entry name" value="Glucan endo-1,3-beta-glucosidase 4"/>
    <property type="match status" value="1"/>
</dbReference>
<evidence type="ECO:0000256" key="8">
    <source>
        <dbReference type="ARBA" id="ARBA00023288"/>
    </source>
</evidence>
<dbReference type="InterPro" id="IPR012946">
    <property type="entry name" value="X8"/>
</dbReference>
<evidence type="ECO:0000256" key="1">
    <source>
        <dbReference type="ARBA" id="ARBA00004609"/>
    </source>
</evidence>
<gene>
    <name evidence="12" type="ORF">TanjilG_28887</name>
</gene>
<evidence type="ECO:0000256" key="2">
    <source>
        <dbReference type="ARBA" id="ARBA00022475"/>
    </source>
</evidence>
<dbReference type="STRING" id="3871.A0A1J7GMT9"/>
<keyword evidence="2" id="KW-1003">Cell membrane</keyword>
<evidence type="ECO:0000256" key="3">
    <source>
        <dbReference type="ARBA" id="ARBA00022622"/>
    </source>
</evidence>
<dbReference type="Pfam" id="PF07983">
    <property type="entry name" value="X8"/>
    <property type="match status" value="1"/>
</dbReference>
<dbReference type="EMBL" id="CM007371">
    <property type="protein sequence ID" value="OIW01824.1"/>
    <property type="molecule type" value="Genomic_DNA"/>
</dbReference>
<evidence type="ECO:0000256" key="10">
    <source>
        <dbReference type="SAM" id="Phobius"/>
    </source>
</evidence>
<feature type="transmembrane region" description="Helical" evidence="10">
    <location>
        <begin position="6"/>
        <end position="27"/>
    </location>
</feature>
<keyword evidence="6" id="KW-1015">Disulfide bond</keyword>
<reference evidence="12 13" key="1">
    <citation type="journal article" date="2017" name="Plant Biotechnol. J.">
        <title>A comprehensive draft genome sequence for lupin (Lupinus angustifolius), an emerging health food: insights into plant-microbe interactions and legume evolution.</title>
        <authorList>
            <person name="Hane J.K."/>
            <person name="Ming Y."/>
            <person name="Kamphuis L.G."/>
            <person name="Nelson M.N."/>
            <person name="Garg G."/>
            <person name="Atkins C.A."/>
            <person name="Bayer P.E."/>
            <person name="Bravo A."/>
            <person name="Bringans S."/>
            <person name="Cannon S."/>
            <person name="Edwards D."/>
            <person name="Foley R."/>
            <person name="Gao L.L."/>
            <person name="Harrison M.J."/>
            <person name="Huang W."/>
            <person name="Hurgobin B."/>
            <person name="Li S."/>
            <person name="Liu C.W."/>
            <person name="McGrath A."/>
            <person name="Morahan G."/>
            <person name="Murray J."/>
            <person name="Weller J."/>
            <person name="Jian J."/>
            <person name="Singh K.B."/>
        </authorList>
    </citation>
    <scope>NUCLEOTIDE SEQUENCE [LARGE SCALE GENOMIC DNA]</scope>
    <source>
        <strain evidence="13">cv. Tanjil</strain>
        <tissue evidence="12">Whole plant</tissue>
    </source>
</reference>